<dbReference type="InterPro" id="IPR001128">
    <property type="entry name" value="Cyt_P450"/>
</dbReference>
<evidence type="ECO:0000313" key="10">
    <source>
        <dbReference type="Proteomes" id="UP000838100"/>
    </source>
</evidence>
<dbReference type="PROSITE" id="PS00086">
    <property type="entry name" value="CYTOCHROME_P450"/>
    <property type="match status" value="1"/>
</dbReference>
<dbReference type="SUPFAM" id="SSF48264">
    <property type="entry name" value="Cytochrome P450"/>
    <property type="match status" value="1"/>
</dbReference>
<evidence type="ECO:0000313" key="9">
    <source>
        <dbReference type="EMBL" id="CAH0992143.1"/>
    </source>
</evidence>
<evidence type="ECO:0000256" key="5">
    <source>
        <dbReference type="ARBA" id="ARBA00023002"/>
    </source>
</evidence>
<keyword evidence="3 8" id="KW-0349">Heme</keyword>
<keyword evidence="7 8" id="KW-0503">Monooxygenase</keyword>
<protein>
    <submittedName>
        <fullName evidence="9">Cytochrome P450 136</fullName>
        <ecNumber evidence="9">1.14.-.-</ecNumber>
    </submittedName>
</protein>
<name>A0ABN8EIA3_9GAMM</name>
<dbReference type="InterPro" id="IPR017972">
    <property type="entry name" value="Cyt_P450_CS"/>
</dbReference>
<keyword evidence="4 8" id="KW-0479">Metal-binding</keyword>
<dbReference type="InterPro" id="IPR002403">
    <property type="entry name" value="Cyt_P450_E_grp-IV"/>
</dbReference>
<keyword evidence="6 8" id="KW-0408">Iron</keyword>
<comment type="caution">
    <text evidence="9">The sequence shown here is derived from an EMBL/GenBank/DDBJ whole genome shotgun (WGS) entry which is preliminary data.</text>
</comment>
<proteinExistence type="inferred from homology"/>
<gene>
    <name evidence="9" type="ORF">SIN8267_02259</name>
</gene>
<dbReference type="EC" id="1.14.-.-" evidence="9"/>
<evidence type="ECO:0000256" key="1">
    <source>
        <dbReference type="ARBA" id="ARBA00001971"/>
    </source>
</evidence>
<evidence type="ECO:0000256" key="7">
    <source>
        <dbReference type="ARBA" id="ARBA00023033"/>
    </source>
</evidence>
<sequence length="453" mass="52212">MMSKAAFNTDYKNLPDHKDLSHIPGENGLPWIGKGLSFVFGLERMAQDHYDRFGEISKTRALGTSWVMALGADNWQQILLDRDRNFSTEKGYETSLANFYPKGLLLRDYDEHKTQRRIMQKAFKTQAMKGYVEQMTPVLQRHIGDFEKNGQCIFGPLVKDTLLDVGAKIFIGLDSPNDKTQQLNKAFVDINHGLLAQLHVEIPGSTFWRGKRGMRTLHSFFADEIPSRREGMKEDMFSHMCREKNEDGDYFSDIDVVANAAFLLFAAHDTTTSTLNSIMMYTAANPEWQEKMRGEVEALNTDHPSYEDLDNMEMVDRVFHEAIRLVPPAPIGTRRTINECQMGDYTIPANTKILIPFTFNHRDPRYWTNPLAFDPDRFSPERQEHKNHPFCYHPFGGGAHKCIGMHFANMLVKSFMFYFLKTYRYSTPEGYVAKLQWAPLPKPTKLPLLLERI</sequence>
<evidence type="ECO:0000256" key="8">
    <source>
        <dbReference type="RuleBase" id="RU000461"/>
    </source>
</evidence>
<evidence type="ECO:0000256" key="3">
    <source>
        <dbReference type="ARBA" id="ARBA00022617"/>
    </source>
</evidence>
<dbReference type="PRINTS" id="PR00465">
    <property type="entry name" value="EP450IV"/>
</dbReference>
<accession>A0ABN8EIA3</accession>
<dbReference type="EMBL" id="CAKLPX010000002">
    <property type="protein sequence ID" value="CAH0992143.1"/>
    <property type="molecule type" value="Genomic_DNA"/>
</dbReference>
<evidence type="ECO:0000256" key="6">
    <source>
        <dbReference type="ARBA" id="ARBA00023004"/>
    </source>
</evidence>
<dbReference type="Pfam" id="PF00067">
    <property type="entry name" value="p450"/>
    <property type="match status" value="1"/>
</dbReference>
<dbReference type="PANTHER" id="PTHR24286:SF24">
    <property type="entry name" value="LANOSTEROL 14-ALPHA DEMETHYLASE"/>
    <property type="match status" value="1"/>
</dbReference>
<keyword evidence="10" id="KW-1185">Reference proteome</keyword>
<organism evidence="9 10">
    <name type="scientific">Sinobacterium norvegicum</name>
    <dbReference type="NCBI Taxonomy" id="1641715"/>
    <lineage>
        <taxon>Bacteria</taxon>
        <taxon>Pseudomonadati</taxon>
        <taxon>Pseudomonadota</taxon>
        <taxon>Gammaproteobacteria</taxon>
        <taxon>Cellvibrionales</taxon>
        <taxon>Spongiibacteraceae</taxon>
        <taxon>Sinobacterium</taxon>
    </lineage>
</organism>
<reference evidence="9" key="1">
    <citation type="submission" date="2021-12" db="EMBL/GenBank/DDBJ databases">
        <authorList>
            <person name="Rodrigo-Torres L."/>
            <person name="Arahal R. D."/>
            <person name="Lucena T."/>
        </authorList>
    </citation>
    <scope>NUCLEOTIDE SEQUENCE</scope>
    <source>
        <strain evidence="9">CECT 8267</strain>
    </source>
</reference>
<comment type="similarity">
    <text evidence="2 8">Belongs to the cytochrome P450 family.</text>
</comment>
<dbReference type="Gene3D" id="1.10.630.10">
    <property type="entry name" value="Cytochrome P450"/>
    <property type="match status" value="1"/>
</dbReference>
<dbReference type="PANTHER" id="PTHR24286">
    <property type="entry name" value="CYTOCHROME P450 26"/>
    <property type="match status" value="1"/>
</dbReference>
<keyword evidence="5 8" id="KW-0560">Oxidoreductase</keyword>
<dbReference type="InterPro" id="IPR036396">
    <property type="entry name" value="Cyt_P450_sf"/>
</dbReference>
<dbReference type="PRINTS" id="PR00385">
    <property type="entry name" value="P450"/>
</dbReference>
<comment type="cofactor">
    <cofactor evidence="1">
        <name>heme</name>
        <dbReference type="ChEBI" id="CHEBI:30413"/>
    </cofactor>
</comment>
<evidence type="ECO:0000256" key="4">
    <source>
        <dbReference type="ARBA" id="ARBA00022723"/>
    </source>
</evidence>
<dbReference type="Proteomes" id="UP000838100">
    <property type="component" value="Unassembled WGS sequence"/>
</dbReference>
<dbReference type="GO" id="GO:0016491">
    <property type="term" value="F:oxidoreductase activity"/>
    <property type="evidence" value="ECO:0007669"/>
    <property type="project" value="UniProtKB-KW"/>
</dbReference>
<evidence type="ECO:0000256" key="2">
    <source>
        <dbReference type="ARBA" id="ARBA00010617"/>
    </source>
</evidence>